<keyword evidence="4 6" id="KW-0862">Zinc</keyword>
<dbReference type="HAMAP" id="MF_00926">
    <property type="entry name" value="DksA"/>
    <property type="match status" value="1"/>
</dbReference>
<comment type="function">
    <text evidence="6">Transcription factor that acts by binding directly to the RNA polymerase (RNAP). Required for negative regulation of rRNA expression and positive regulation of several amino acid biosynthesis promoters.</text>
</comment>
<dbReference type="InterPro" id="IPR020460">
    <property type="entry name" value="Znf_C4-type_bac"/>
</dbReference>
<comment type="subunit">
    <text evidence="6">Interacts directly with the RNA polymerase.</text>
</comment>
<feature type="binding site" evidence="6">
    <location>
        <position position="83"/>
    </location>
    <ligand>
        <name>Zn(2+)</name>
        <dbReference type="ChEBI" id="CHEBI:29105"/>
    </ligand>
</feature>
<dbReference type="PROSITE" id="PS51128">
    <property type="entry name" value="ZF_DKSA_2"/>
    <property type="match status" value="1"/>
</dbReference>
<dbReference type="EMBL" id="JACNLK010000036">
    <property type="protein sequence ID" value="MBC8208371.1"/>
    <property type="molecule type" value="Genomic_DNA"/>
</dbReference>
<proteinExistence type="inferred from homology"/>
<dbReference type="NCBIfam" id="TIGR02420">
    <property type="entry name" value="dksA"/>
    <property type="match status" value="1"/>
</dbReference>
<feature type="region of interest" description="Disordered" evidence="8">
    <location>
        <begin position="22"/>
        <end position="51"/>
    </location>
</feature>
<comment type="subcellular location">
    <subcellularLocation>
        <location evidence="6">Cytoplasm</location>
    </subcellularLocation>
</comment>
<dbReference type="Proteomes" id="UP000599024">
    <property type="component" value="Unassembled WGS sequence"/>
</dbReference>
<sequence>MEQSLLDQFKKQLEEKREEILAEADKTLNGMTDQSGNIPDPNDRASAESERNFELRIRERELKLLPKIEAALERIADHTFGECEECGEEIGLKRLEARPVTALCIDCKTIQEQKEKAQGK</sequence>
<keyword evidence="2 6" id="KW-0479">Metal-binding</keyword>
<dbReference type="InterPro" id="IPR037187">
    <property type="entry name" value="DnaK_N"/>
</dbReference>
<evidence type="ECO:0000256" key="5">
    <source>
        <dbReference type="ARBA" id="ARBA00023054"/>
    </source>
</evidence>
<evidence type="ECO:0000259" key="9">
    <source>
        <dbReference type="Pfam" id="PF01258"/>
    </source>
</evidence>
<feature type="binding site" evidence="6">
    <location>
        <position position="104"/>
    </location>
    <ligand>
        <name>Zn(2+)</name>
        <dbReference type="ChEBI" id="CHEBI:29105"/>
    </ligand>
</feature>
<dbReference type="InterPro" id="IPR020458">
    <property type="entry name" value="Znf_DskA_TraR_CS"/>
</dbReference>
<dbReference type="Gene3D" id="1.20.120.910">
    <property type="entry name" value="DksA, coiled-coil domain"/>
    <property type="match status" value="1"/>
</dbReference>
<feature type="binding site" evidence="6">
    <location>
        <position position="86"/>
    </location>
    <ligand>
        <name>Zn(2+)</name>
        <dbReference type="ChEBI" id="CHEBI:29105"/>
    </ligand>
</feature>
<evidence type="ECO:0000256" key="6">
    <source>
        <dbReference type="HAMAP-Rule" id="MF_00926"/>
    </source>
</evidence>
<keyword evidence="3 6" id="KW-0863">Zinc-finger</keyword>
<name>A0A8J6T9C5_9BACT</name>
<dbReference type="SUPFAM" id="SSF57716">
    <property type="entry name" value="Glucocorticoid receptor-like (DNA-binding domain)"/>
    <property type="match status" value="1"/>
</dbReference>
<dbReference type="PROSITE" id="PS01102">
    <property type="entry name" value="ZF_DKSA_1"/>
    <property type="match status" value="1"/>
</dbReference>
<evidence type="ECO:0000256" key="4">
    <source>
        <dbReference type="ARBA" id="ARBA00022833"/>
    </source>
</evidence>
<gene>
    <name evidence="6 11" type="primary">dksA</name>
    <name evidence="11" type="ORF">H8E79_04290</name>
</gene>
<reference evidence="11 12" key="1">
    <citation type="submission" date="2020-08" db="EMBL/GenBank/DDBJ databases">
        <title>Bridging the membrane lipid divide: bacteria of the FCB group superphylum have the potential to synthesize archaeal ether lipids.</title>
        <authorList>
            <person name="Villanueva L."/>
            <person name="Von Meijenfeldt F.A.B."/>
            <person name="Westbye A.B."/>
            <person name="Yadav S."/>
            <person name="Hopmans E.C."/>
            <person name="Dutilh B.E."/>
            <person name="Sinninghe Damste J.S."/>
        </authorList>
    </citation>
    <scope>NUCLEOTIDE SEQUENCE [LARGE SCALE GENOMIC DNA]</scope>
    <source>
        <strain evidence="11">NIOZ-UU81</strain>
    </source>
</reference>
<evidence type="ECO:0000313" key="11">
    <source>
        <dbReference type="EMBL" id="MBC8208371.1"/>
    </source>
</evidence>
<feature type="domain" description="DnaK suppressor protein DksA N-terminal" evidence="10">
    <location>
        <begin position="6"/>
        <end position="75"/>
    </location>
</feature>
<feature type="binding site" evidence="6">
    <location>
        <position position="107"/>
    </location>
    <ligand>
        <name>Zn(2+)</name>
        <dbReference type="ChEBI" id="CHEBI:29105"/>
    </ligand>
</feature>
<comment type="caution">
    <text evidence="11">The sequence shown here is derived from an EMBL/GenBank/DDBJ whole genome shotgun (WGS) entry which is preliminary data.</text>
</comment>
<feature type="domain" description="Zinc finger DksA/TraR C4-type" evidence="9">
    <location>
        <begin position="79"/>
        <end position="113"/>
    </location>
</feature>
<feature type="compositionally biased region" description="Basic and acidic residues" evidence="8">
    <location>
        <begin position="41"/>
        <end position="51"/>
    </location>
</feature>
<dbReference type="Pfam" id="PF01258">
    <property type="entry name" value="zf-dskA_traR"/>
    <property type="match status" value="1"/>
</dbReference>
<dbReference type="PANTHER" id="PTHR33823">
    <property type="entry name" value="RNA POLYMERASE-BINDING TRANSCRIPTION FACTOR DKSA-RELATED"/>
    <property type="match status" value="1"/>
</dbReference>
<dbReference type="PRINTS" id="PR00618">
    <property type="entry name" value="DKSAZNFINGER"/>
</dbReference>
<dbReference type="AlphaFoldDB" id="A0A8J6T9C5"/>
<evidence type="ECO:0000256" key="8">
    <source>
        <dbReference type="SAM" id="MobiDB-lite"/>
    </source>
</evidence>
<dbReference type="GO" id="GO:0010468">
    <property type="term" value="P:regulation of gene expression"/>
    <property type="evidence" value="ECO:0007669"/>
    <property type="project" value="UniProtKB-UniRule"/>
</dbReference>
<feature type="zinc finger region" description="dksA C4-type" evidence="7">
    <location>
        <begin position="83"/>
        <end position="107"/>
    </location>
</feature>
<dbReference type="PANTHER" id="PTHR33823:SF2">
    <property type="entry name" value="RNA POLYMERASE-BINDING TRANSCRIPTION FACTOR DKSA"/>
    <property type="match status" value="1"/>
</dbReference>
<dbReference type="InterPro" id="IPR048489">
    <property type="entry name" value="DksA_N"/>
</dbReference>
<dbReference type="InterPro" id="IPR012784">
    <property type="entry name" value="DksA_RNA_pol-bd"/>
</dbReference>
<evidence type="ECO:0000313" key="12">
    <source>
        <dbReference type="Proteomes" id="UP000599024"/>
    </source>
</evidence>
<accession>A0A8J6T9C5</accession>
<dbReference type="GO" id="GO:0008270">
    <property type="term" value="F:zinc ion binding"/>
    <property type="evidence" value="ECO:0007669"/>
    <property type="project" value="UniProtKB-UniRule"/>
</dbReference>
<evidence type="ECO:0000256" key="1">
    <source>
        <dbReference type="ARBA" id="ARBA00022490"/>
    </source>
</evidence>
<dbReference type="InterPro" id="IPR000962">
    <property type="entry name" value="Znf_DskA_TraR"/>
</dbReference>
<organism evidence="11 12">
    <name type="scientific">Candidatus Desulfatifera sulfidica</name>
    <dbReference type="NCBI Taxonomy" id="2841691"/>
    <lineage>
        <taxon>Bacteria</taxon>
        <taxon>Pseudomonadati</taxon>
        <taxon>Thermodesulfobacteriota</taxon>
        <taxon>Desulfobulbia</taxon>
        <taxon>Desulfobulbales</taxon>
        <taxon>Desulfobulbaceae</taxon>
        <taxon>Candidatus Desulfatifera</taxon>
    </lineage>
</organism>
<keyword evidence="5" id="KW-0175">Coiled coil</keyword>
<evidence type="ECO:0000256" key="3">
    <source>
        <dbReference type="ARBA" id="ARBA00022771"/>
    </source>
</evidence>
<evidence type="ECO:0000259" key="10">
    <source>
        <dbReference type="Pfam" id="PF21157"/>
    </source>
</evidence>
<dbReference type="Pfam" id="PF21157">
    <property type="entry name" value="DksA_N"/>
    <property type="match status" value="1"/>
</dbReference>
<comment type="similarity">
    <text evidence="6">Belongs to the DksA family.</text>
</comment>
<dbReference type="GO" id="GO:0005737">
    <property type="term" value="C:cytoplasm"/>
    <property type="evidence" value="ECO:0007669"/>
    <property type="project" value="UniProtKB-SubCell"/>
</dbReference>
<evidence type="ECO:0000256" key="2">
    <source>
        <dbReference type="ARBA" id="ARBA00022723"/>
    </source>
</evidence>
<protein>
    <recommendedName>
        <fullName evidence="6">RNA polymerase-binding transcription factor DksA</fullName>
    </recommendedName>
</protein>
<dbReference type="SUPFAM" id="SSF109635">
    <property type="entry name" value="DnaK suppressor protein DksA, alpha-hairpin domain"/>
    <property type="match status" value="1"/>
</dbReference>
<keyword evidence="1 6" id="KW-0963">Cytoplasm</keyword>
<evidence type="ECO:0000256" key="7">
    <source>
        <dbReference type="PROSITE-ProRule" id="PRU00510"/>
    </source>
</evidence>